<dbReference type="RefSeq" id="XP_031934664.1">
    <property type="nucleotide sequence ID" value="XM_032083851.1"/>
</dbReference>
<dbReference type="Proteomes" id="UP000325579">
    <property type="component" value="Unassembled WGS sequence"/>
</dbReference>
<dbReference type="OrthoDB" id="2985014at2759"/>
<feature type="compositionally biased region" description="Basic and acidic residues" evidence="1">
    <location>
        <begin position="20"/>
        <end position="36"/>
    </location>
</feature>
<evidence type="ECO:0000313" key="3">
    <source>
        <dbReference type="Proteomes" id="UP000325579"/>
    </source>
</evidence>
<evidence type="ECO:0000256" key="1">
    <source>
        <dbReference type="SAM" id="MobiDB-lite"/>
    </source>
</evidence>
<sequence length="247" mass="27739">MDSTRWHPMLRTTKSSNPGDRTHYTRESENHVRQYDDAASNANPFPHGTSEHRHEDTPPELASSSIYDCRQQDCETICCRLLSATSGPSRNFLSSMPLPSPGMTHSEAMFAMPFNHTAPTCDLNIIVLDFISNHRVGVVKHSFRKKRADSSCLQISSLPNPANESSFPSIAKVFEKILGFIPGGKSKTTATGTGCIFHVNFLFLRHQIHPNEENYNRLPSWLIPNRVVISSHFLSFDSWVCSPVHCQ</sequence>
<dbReference type="EMBL" id="ML736901">
    <property type="protein sequence ID" value="KAE8397345.1"/>
    <property type="molecule type" value="Genomic_DNA"/>
</dbReference>
<proteinExistence type="predicted"/>
<protein>
    <submittedName>
        <fullName evidence="2">Uncharacterized protein</fullName>
    </submittedName>
</protein>
<accession>A0A5N7CT66</accession>
<organism evidence="2 3">
    <name type="scientific">Aspergillus pseudonomiae</name>
    <dbReference type="NCBI Taxonomy" id="1506151"/>
    <lineage>
        <taxon>Eukaryota</taxon>
        <taxon>Fungi</taxon>
        <taxon>Dikarya</taxon>
        <taxon>Ascomycota</taxon>
        <taxon>Pezizomycotina</taxon>
        <taxon>Eurotiomycetes</taxon>
        <taxon>Eurotiomycetidae</taxon>
        <taxon>Eurotiales</taxon>
        <taxon>Aspergillaceae</taxon>
        <taxon>Aspergillus</taxon>
        <taxon>Aspergillus subgen. Circumdati</taxon>
    </lineage>
</organism>
<keyword evidence="3" id="KW-1185">Reference proteome</keyword>
<evidence type="ECO:0000313" key="2">
    <source>
        <dbReference type="EMBL" id="KAE8397345.1"/>
    </source>
</evidence>
<feature type="region of interest" description="Disordered" evidence="1">
    <location>
        <begin position="1"/>
        <end position="64"/>
    </location>
</feature>
<dbReference type="GeneID" id="43668542"/>
<gene>
    <name evidence="2" type="ORF">BDV37DRAFT_265862</name>
</gene>
<dbReference type="AlphaFoldDB" id="A0A5N7CT66"/>
<reference evidence="2 3" key="1">
    <citation type="submission" date="2019-04" db="EMBL/GenBank/DDBJ databases">
        <authorList>
            <consortium name="DOE Joint Genome Institute"/>
            <person name="Mondo S."/>
            <person name="Kjaerbolling I."/>
            <person name="Vesth T."/>
            <person name="Frisvad J.C."/>
            <person name="Nybo J.L."/>
            <person name="Theobald S."/>
            <person name="Kildgaard S."/>
            <person name="Isbrandt T."/>
            <person name="Kuo A."/>
            <person name="Sato A."/>
            <person name="Lyhne E.K."/>
            <person name="Kogle M.E."/>
            <person name="Wiebenga A."/>
            <person name="Kun R.S."/>
            <person name="Lubbers R.J."/>
            <person name="Makela M.R."/>
            <person name="Barry K."/>
            <person name="Chovatia M."/>
            <person name="Clum A."/>
            <person name="Daum C."/>
            <person name="Haridas S."/>
            <person name="He G."/>
            <person name="LaButti K."/>
            <person name="Lipzen A."/>
            <person name="Riley R."/>
            <person name="Salamov A."/>
            <person name="Simmons B.A."/>
            <person name="Magnuson J.K."/>
            <person name="Henrissat B."/>
            <person name="Mortensen U.H."/>
            <person name="Larsen T.O."/>
            <person name="Devries R.P."/>
            <person name="Grigoriev I.V."/>
            <person name="Machida M."/>
            <person name="Baker S.E."/>
            <person name="Andersen M.R."/>
            <person name="Cantor M.N."/>
            <person name="Hua S.X."/>
        </authorList>
    </citation>
    <scope>NUCLEOTIDE SEQUENCE [LARGE SCALE GENOMIC DNA]</scope>
    <source>
        <strain evidence="2 3">CBS 119388</strain>
    </source>
</reference>
<name>A0A5N7CT66_9EURO</name>